<dbReference type="Proteomes" id="UP001620645">
    <property type="component" value="Unassembled WGS sequence"/>
</dbReference>
<feature type="compositionally biased region" description="Acidic residues" evidence="1">
    <location>
        <begin position="29"/>
        <end position="56"/>
    </location>
</feature>
<evidence type="ECO:0000256" key="1">
    <source>
        <dbReference type="SAM" id="MobiDB-lite"/>
    </source>
</evidence>
<keyword evidence="3" id="KW-1185">Reference proteome</keyword>
<sequence>MERKTAGPTDLRTIFGASLWEQNNPQDADYSDEGTDGEEDDSDDEEDSDDDEEEEDDVRKRRTMMRRSCTACRTRPPPVPSDFVPIRPR</sequence>
<proteinExistence type="predicted"/>
<dbReference type="EMBL" id="JBICCN010000091">
    <property type="protein sequence ID" value="KAL3094403.1"/>
    <property type="molecule type" value="Genomic_DNA"/>
</dbReference>
<organism evidence="2 3">
    <name type="scientific">Heterodera schachtii</name>
    <name type="common">Sugarbeet cyst nematode worm</name>
    <name type="synonym">Tylenchus schachtii</name>
    <dbReference type="NCBI Taxonomy" id="97005"/>
    <lineage>
        <taxon>Eukaryota</taxon>
        <taxon>Metazoa</taxon>
        <taxon>Ecdysozoa</taxon>
        <taxon>Nematoda</taxon>
        <taxon>Chromadorea</taxon>
        <taxon>Rhabditida</taxon>
        <taxon>Tylenchina</taxon>
        <taxon>Tylenchomorpha</taxon>
        <taxon>Tylenchoidea</taxon>
        <taxon>Heteroderidae</taxon>
        <taxon>Heteroderinae</taxon>
        <taxon>Heterodera</taxon>
    </lineage>
</organism>
<comment type="caution">
    <text evidence="2">The sequence shown here is derived from an EMBL/GenBank/DDBJ whole genome shotgun (WGS) entry which is preliminary data.</text>
</comment>
<name>A0ABD2JVG6_HETSC</name>
<feature type="region of interest" description="Disordered" evidence="1">
    <location>
        <begin position="1"/>
        <end position="89"/>
    </location>
</feature>
<protein>
    <submittedName>
        <fullName evidence="2">Uncharacterized protein</fullName>
    </submittedName>
</protein>
<dbReference type="AlphaFoldDB" id="A0ABD2JVG6"/>
<evidence type="ECO:0000313" key="3">
    <source>
        <dbReference type="Proteomes" id="UP001620645"/>
    </source>
</evidence>
<evidence type="ECO:0000313" key="2">
    <source>
        <dbReference type="EMBL" id="KAL3094403.1"/>
    </source>
</evidence>
<reference evidence="2 3" key="1">
    <citation type="submission" date="2024-10" db="EMBL/GenBank/DDBJ databases">
        <authorList>
            <person name="Kim D."/>
        </authorList>
    </citation>
    <scope>NUCLEOTIDE SEQUENCE [LARGE SCALE GENOMIC DNA]</scope>
    <source>
        <strain evidence="2">Taebaek</strain>
    </source>
</reference>
<gene>
    <name evidence="2" type="ORF">niasHS_004305</name>
</gene>
<accession>A0ABD2JVG6</accession>